<feature type="domain" description="GB1/RHD3-type G" evidence="7">
    <location>
        <begin position="1"/>
        <end position="191"/>
    </location>
</feature>
<evidence type="ECO:0000256" key="6">
    <source>
        <dbReference type="PROSITE-ProRule" id="PRU01052"/>
    </source>
</evidence>
<dbReference type="Pfam" id="PF05879">
    <property type="entry name" value="RHD3_GTPase"/>
    <property type="match status" value="1"/>
</dbReference>
<keyword evidence="5" id="KW-0472">Membrane</keyword>
<dbReference type="GO" id="GO:0003924">
    <property type="term" value="F:GTPase activity"/>
    <property type="evidence" value="ECO:0007669"/>
    <property type="project" value="TreeGrafter"/>
</dbReference>
<evidence type="ECO:0000256" key="2">
    <source>
        <dbReference type="ARBA" id="ARBA00022801"/>
    </source>
</evidence>
<accession>A0AAN7QRM0</accession>
<evidence type="ECO:0000256" key="5">
    <source>
        <dbReference type="ARBA" id="ARBA00023136"/>
    </source>
</evidence>
<gene>
    <name evidence="8" type="ORF">SAY87_028482</name>
</gene>
<keyword evidence="3" id="KW-0256">Endoplasmic reticulum</keyword>
<protein>
    <recommendedName>
        <fullName evidence="7">GB1/RHD3-type G domain-containing protein</fullName>
    </recommendedName>
</protein>
<dbReference type="PROSITE" id="PS51715">
    <property type="entry name" value="G_GB1_RHD3"/>
    <property type="match status" value="1"/>
</dbReference>
<name>A0AAN7QRM0_9MYRT</name>
<dbReference type="GO" id="GO:0005783">
    <property type="term" value="C:endoplasmic reticulum"/>
    <property type="evidence" value="ECO:0007669"/>
    <property type="project" value="TreeGrafter"/>
</dbReference>
<keyword evidence="2" id="KW-0378">Hydrolase</keyword>
<evidence type="ECO:0000313" key="8">
    <source>
        <dbReference type="EMBL" id="KAK4773463.1"/>
    </source>
</evidence>
<keyword evidence="4" id="KW-0342">GTP-binding</keyword>
<proteinExistence type="inferred from homology"/>
<dbReference type="GO" id="GO:0016320">
    <property type="term" value="P:endoplasmic reticulum membrane fusion"/>
    <property type="evidence" value="ECO:0007669"/>
    <property type="project" value="TreeGrafter"/>
</dbReference>
<dbReference type="GO" id="GO:0005525">
    <property type="term" value="F:GTP binding"/>
    <property type="evidence" value="ECO:0007669"/>
    <property type="project" value="UniProtKB-KW"/>
</dbReference>
<evidence type="ECO:0000256" key="3">
    <source>
        <dbReference type="ARBA" id="ARBA00022824"/>
    </source>
</evidence>
<sequence>MDANNIAQTTKGIWLARAADSSPITLVVDLEGTDGEEREDDIKFERQSALFAFVISDVLLQFTTNCKSGFRWCNEVGRLNAANKPLLKTVFQEMMQKVHTHSKRTLIFVLRDKTKSPEDQLQANIMKSVQKIWDSIRKPREHTTASTFRTQIGVVALSNYQREENEFKEQVLSLKRRIFDSITSGELAGDRNETVPGSAFSRSALKIWELIKQDKNLDLPALNIMVAKFRCKELAERTPILKRIRYQSEAMYFDERIASEHGTQLEGKLTELVAESGGKVLSLAARDCKPRVWTPTDDFHEISQAAFSKSLELFQ</sequence>
<evidence type="ECO:0000259" key="7">
    <source>
        <dbReference type="PROSITE" id="PS51715"/>
    </source>
</evidence>
<keyword evidence="9" id="KW-1185">Reference proteome</keyword>
<dbReference type="EMBL" id="JAXIOK010000004">
    <property type="protein sequence ID" value="KAK4773463.1"/>
    <property type="molecule type" value="Genomic_DNA"/>
</dbReference>
<evidence type="ECO:0000256" key="4">
    <source>
        <dbReference type="ARBA" id="ARBA00023134"/>
    </source>
</evidence>
<dbReference type="PANTHER" id="PTHR45923:SF2">
    <property type="entry name" value="PROTEIN SEY1"/>
    <property type="match status" value="1"/>
</dbReference>
<dbReference type="SUPFAM" id="SSF52540">
    <property type="entry name" value="P-loop containing nucleoside triphosphate hydrolases"/>
    <property type="match status" value="1"/>
</dbReference>
<dbReference type="PANTHER" id="PTHR45923">
    <property type="entry name" value="PROTEIN SEY1"/>
    <property type="match status" value="1"/>
</dbReference>
<dbReference type="AlphaFoldDB" id="A0AAN7QRM0"/>
<keyword evidence="1" id="KW-0547">Nucleotide-binding</keyword>
<dbReference type="InterPro" id="IPR030386">
    <property type="entry name" value="G_GB1_RHD3_dom"/>
</dbReference>
<comment type="similarity">
    <text evidence="6">Belongs to the TRAFAC class dynamin-like GTPase superfamily. GB1/RHD3 GTPase family.</text>
</comment>
<dbReference type="Proteomes" id="UP001345219">
    <property type="component" value="Chromosome 22"/>
</dbReference>
<dbReference type="Gene3D" id="3.40.50.300">
    <property type="entry name" value="P-loop containing nucleotide triphosphate hydrolases"/>
    <property type="match status" value="1"/>
</dbReference>
<dbReference type="InterPro" id="IPR008803">
    <property type="entry name" value="RHD3/Sey1"/>
</dbReference>
<dbReference type="InterPro" id="IPR027417">
    <property type="entry name" value="P-loop_NTPase"/>
</dbReference>
<evidence type="ECO:0000313" key="9">
    <source>
        <dbReference type="Proteomes" id="UP001345219"/>
    </source>
</evidence>
<organism evidence="8 9">
    <name type="scientific">Trapa incisa</name>
    <dbReference type="NCBI Taxonomy" id="236973"/>
    <lineage>
        <taxon>Eukaryota</taxon>
        <taxon>Viridiplantae</taxon>
        <taxon>Streptophyta</taxon>
        <taxon>Embryophyta</taxon>
        <taxon>Tracheophyta</taxon>
        <taxon>Spermatophyta</taxon>
        <taxon>Magnoliopsida</taxon>
        <taxon>eudicotyledons</taxon>
        <taxon>Gunneridae</taxon>
        <taxon>Pentapetalae</taxon>
        <taxon>rosids</taxon>
        <taxon>malvids</taxon>
        <taxon>Myrtales</taxon>
        <taxon>Lythraceae</taxon>
        <taxon>Trapa</taxon>
    </lineage>
</organism>
<evidence type="ECO:0000256" key="1">
    <source>
        <dbReference type="ARBA" id="ARBA00022741"/>
    </source>
</evidence>
<comment type="caution">
    <text evidence="8">The sequence shown here is derived from an EMBL/GenBank/DDBJ whole genome shotgun (WGS) entry which is preliminary data.</text>
</comment>
<reference evidence="8 9" key="1">
    <citation type="journal article" date="2023" name="Hortic Res">
        <title>Pangenome of water caltrop reveals structural variations and asymmetric subgenome divergence after allopolyploidization.</title>
        <authorList>
            <person name="Zhang X."/>
            <person name="Chen Y."/>
            <person name="Wang L."/>
            <person name="Yuan Y."/>
            <person name="Fang M."/>
            <person name="Shi L."/>
            <person name="Lu R."/>
            <person name="Comes H.P."/>
            <person name="Ma Y."/>
            <person name="Chen Y."/>
            <person name="Huang G."/>
            <person name="Zhou Y."/>
            <person name="Zheng Z."/>
            <person name="Qiu Y."/>
        </authorList>
    </citation>
    <scope>NUCLEOTIDE SEQUENCE [LARGE SCALE GENOMIC DNA]</scope>
    <source>
        <tissue evidence="8">Roots</tissue>
    </source>
</reference>